<dbReference type="Proteomes" id="UP001138997">
    <property type="component" value="Unassembled WGS sequence"/>
</dbReference>
<feature type="transmembrane region" description="Helical" evidence="9">
    <location>
        <begin position="150"/>
        <end position="171"/>
    </location>
</feature>
<evidence type="ECO:0000313" key="11">
    <source>
        <dbReference type="Proteomes" id="UP001138997"/>
    </source>
</evidence>
<dbReference type="InterPro" id="IPR026030">
    <property type="entry name" value="Pur-cyt_permease_Fcy2/21/22"/>
</dbReference>
<evidence type="ECO:0000256" key="7">
    <source>
        <dbReference type="PIRNR" id="PIRNR002744"/>
    </source>
</evidence>
<sequence length="486" mass="50149">MTTSNDAGGGTLTQVEQRGIEPVPENERTGEPGALFWVWFAANISILGLPLGATLVAFQGLAFWQALLVAIIGSAGSFAVVGIISVAGRRGGAPGLTLSRAVFGVRGNIGPTFISLLSRLGWETVNTTTAAFVLLSLFAIVSGADITAKGYPILTVVAIVIFVAATILISGLGHGAIVAVQRWATWIFGALNIFVAIFLVIRVDWDLVLNTPAGPVSAVIIGIGTIAAGTGIGWASAGADIARYSRTTTKAGALIGASAVGAGIPLVLLVGLGSLLAAGDPGLASAGDPVAAIRDLLPSWMAIPYLIAAFGGLLLSNHLSVYSASLTTLTLGVKVPRVWAVVVDVLVTFVGSLFFMLVADGFYSPFITFISLLAVPITAWLGVFIVDMIHRHHYDPDALLDLRPTSRYWYSGGIAWRATGSWAAAIVVGYLFTTVQVGGDDPVFTGPLASSWVGSNGLGWVVTFLVAAGAYAALGGAKSSKTLEKV</sequence>
<comment type="similarity">
    <text evidence="2 7">Belongs to the purine-cytosine permease (2.A.39) family.</text>
</comment>
<gene>
    <name evidence="10" type="ORF">LR394_35550</name>
</gene>
<dbReference type="Pfam" id="PF02133">
    <property type="entry name" value="Transp_cyt_pur"/>
    <property type="match status" value="1"/>
</dbReference>
<reference evidence="10" key="1">
    <citation type="submission" date="2021-11" db="EMBL/GenBank/DDBJ databases">
        <title>Streptomyces corallinus and Kineosporia corallina sp. nov., two new coral-derived marine actinobacteria.</title>
        <authorList>
            <person name="Buangrab K."/>
            <person name="Sutthacheep M."/>
            <person name="Yeemin T."/>
            <person name="Harunari E."/>
            <person name="Igarashi Y."/>
            <person name="Sripreechasak P."/>
            <person name="Kanchanasin P."/>
            <person name="Tanasupawat S."/>
            <person name="Phongsopitanun W."/>
        </authorList>
    </citation>
    <scope>NUCLEOTIDE SEQUENCE</scope>
    <source>
        <strain evidence="10">JCM 31032</strain>
    </source>
</reference>
<keyword evidence="4 9" id="KW-0812">Transmembrane</keyword>
<accession>A0A9X1SXR3</accession>
<dbReference type="Gene3D" id="1.10.4160.10">
    <property type="entry name" value="Hydantoin permease"/>
    <property type="match status" value="1"/>
</dbReference>
<dbReference type="AlphaFoldDB" id="A0A9X1SXR3"/>
<keyword evidence="3 7" id="KW-0813">Transport</keyword>
<comment type="caution">
    <text evidence="10">The sequence shown here is derived from an EMBL/GenBank/DDBJ whole genome shotgun (WGS) entry which is preliminary data.</text>
</comment>
<dbReference type="PANTHER" id="PTHR31806:SF1">
    <property type="entry name" value="PURINE-CYTOSINE PERMEASE FCY2-RELATED"/>
    <property type="match status" value="1"/>
</dbReference>
<evidence type="ECO:0000256" key="9">
    <source>
        <dbReference type="SAM" id="Phobius"/>
    </source>
</evidence>
<feature type="transmembrane region" description="Helical" evidence="9">
    <location>
        <begin position="251"/>
        <end position="277"/>
    </location>
</feature>
<feature type="transmembrane region" description="Helical" evidence="9">
    <location>
        <begin position="64"/>
        <end position="87"/>
    </location>
</feature>
<dbReference type="GO" id="GO:0022857">
    <property type="term" value="F:transmembrane transporter activity"/>
    <property type="evidence" value="ECO:0007669"/>
    <property type="project" value="InterPro"/>
</dbReference>
<evidence type="ECO:0000256" key="2">
    <source>
        <dbReference type="ARBA" id="ARBA00008974"/>
    </source>
</evidence>
<comment type="subcellular location">
    <subcellularLocation>
        <location evidence="1">Membrane</location>
        <topology evidence="1">Multi-pass membrane protein</topology>
    </subcellularLocation>
</comment>
<evidence type="ECO:0000256" key="8">
    <source>
        <dbReference type="SAM" id="MobiDB-lite"/>
    </source>
</evidence>
<dbReference type="InterPro" id="IPR001248">
    <property type="entry name" value="Pur-cyt_permease"/>
</dbReference>
<feature type="transmembrane region" description="Helical" evidence="9">
    <location>
        <begin position="408"/>
        <end position="432"/>
    </location>
</feature>
<feature type="transmembrane region" description="Helical" evidence="9">
    <location>
        <begin position="365"/>
        <end position="387"/>
    </location>
</feature>
<dbReference type="GO" id="GO:0005886">
    <property type="term" value="C:plasma membrane"/>
    <property type="evidence" value="ECO:0007669"/>
    <property type="project" value="TreeGrafter"/>
</dbReference>
<feature type="transmembrane region" description="Helical" evidence="9">
    <location>
        <begin position="338"/>
        <end position="359"/>
    </location>
</feature>
<feature type="transmembrane region" description="Helical" evidence="9">
    <location>
        <begin position="125"/>
        <end position="144"/>
    </location>
</feature>
<feature type="transmembrane region" description="Helical" evidence="9">
    <location>
        <begin position="34"/>
        <end position="58"/>
    </location>
</feature>
<evidence type="ECO:0000256" key="3">
    <source>
        <dbReference type="ARBA" id="ARBA00022448"/>
    </source>
</evidence>
<organism evidence="10 11">
    <name type="scientific">Kineosporia babensis</name>
    <dbReference type="NCBI Taxonomy" id="499548"/>
    <lineage>
        <taxon>Bacteria</taxon>
        <taxon>Bacillati</taxon>
        <taxon>Actinomycetota</taxon>
        <taxon>Actinomycetes</taxon>
        <taxon>Kineosporiales</taxon>
        <taxon>Kineosporiaceae</taxon>
        <taxon>Kineosporia</taxon>
    </lineage>
</organism>
<feature type="transmembrane region" description="Helical" evidence="9">
    <location>
        <begin position="297"/>
        <end position="317"/>
    </location>
</feature>
<proteinExistence type="inferred from homology"/>
<protein>
    <submittedName>
        <fullName evidence="10">Cytosine permease</fullName>
    </submittedName>
</protein>
<dbReference type="RefSeq" id="WP_231449079.1">
    <property type="nucleotide sequence ID" value="NZ_JAJOMB010000028.1"/>
</dbReference>
<dbReference type="EMBL" id="JAJOMB010000028">
    <property type="protein sequence ID" value="MCD5316226.1"/>
    <property type="molecule type" value="Genomic_DNA"/>
</dbReference>
<keyword evidence="11" id="KW-1185">Reference proteome</keyword>
<evidence type="ECO:0000256" key="4">
    <source>
        <dbReference type="ARBA" id="ARBA00022692"/>
    </source>
</evidence>
<feature type="transmembrane region" description="Helical" evidence="9">
    <location>
        <begin position="183"/>
        <end position="203"/>
    </location>
</feature>
<feature type="compositionally biased region" description="Polar residues" evidence="8">
    <location>
        <begin position="1"/>
        <end position="16"/>
    </location>
</feature>
<evidence type="ECO:0000256" key="5">
    <source>
        <dbReference type="ARBA" id="ARBA00022989"/>
    </source>
</evidence>
<evidence type="ECO:0000256" key="1">
    <source>
        <dbReference type="ARBA" id="ARBA00004141"/>
    </source>
</evidence>
<feature type="transmembrane region" description="Helical" evidence="9">
    <location>
        <begin position="452"/>
        <end position="474"/>
    </location>
</feature>
<evidence type="ECO:0000313" key="10">
    <source>
        <dbReference type="EMBL" id="MCD5316226.1"/>
    </source>
</evidence>
<name>A0A9X1SXR3_9ACTN</name>
<feature type="region of interest" description="Disordered" evidence="8">
    <location>
        <begin position="1"/>
        <end position="27"/>
    </location>
</feature>
<dbReference type="PIRSF" id="PIRSF002744">
    <property type="entry name" value="Pur-cyt_permease"/>
    <property type="match status" value="1"/>
</dbReference>
<dbReference type="PANTHER" id="PTHR31806">
    <property type="entry name" value="PURINE-CYTOSINE PERMEASE FCY2-RELATED"/>
    <property type="match status" value="1"/>
</dbReference>
<keyword evidence="6 7" id="KW-0472">Membrane</keyword>
<feature type="transmembrane region" description="Helical" evidence="9">
    <location>
        <begin position="215"/>
        <end position="239"/>
    </location>
</feature>
<keyword evidence="5 9" id="KW-1133">Transmembrane helix</keyword>
<evidence type="ECO:0000256" key="6">
    <source>
        <dbReference type="ARBA" id="ARBA00023136"/>
    </source>
</evidence>